<feature type="non-terminal residue" evidence="3">
    <location>
        <position position="1"/>
    </location>
</feature>
<reference evidence="4" key="1">
    <citation type="submission" date="2022-10" db="EMBL/GenBank/DDBJ databases">
        <title>Genome assembly of Pristionchus species.</title>
        <authorList>
            <person name="Yoshida K."/>
            <person name="Sommer R.J."/>
        </authorList>
    </citation>
    <scope>NUCLEOTIDE SEQUENCE [LARGE SCALE GENOMIC DNA]</scope>
    <source>
        <strain evidence="4">RS5460</strain>
    </source>
</reference>
<evidence type="ECO:0000313" key="3">
    <source>
        <dbReference type="EMBL" id="GMR49991.1"/>
    </source>
</evidence>
<dbReference type="AlphaFoldDB" id="A0AAN5CST0"/>
<feature type="non-terminal residue" evidence="3">
    <location>
        <position position="64"/>
    </location>
</feature>
<dbReference type="GO" id="GO:0007606">
    <property type="term" value="P:sensory perception of chemical stimulus"/>
    <property type="evidence" value="ECO:0007669"/>
    <property type="project" value="InterPro"/>
</dbReference>
<protein>
    <submittedName>
        <fullName evidence="3">Uncharacterized protein</fullName>
    </submittedName>
</protein>
<keyword evidence="2" id="KW-0812">Transmembrane</keyword>
<dbReference type="Proteomes" id="UP001328107">
    <property type="component" value="Unassembled WGS sequence"/>
</dbReference>
<keyword evidence="4" id="KW-1185">Reference proteome</keyword>
<dbReference type="GO" id="GO:0016020">
    <property type="term" value="C:membrane"/>
    <property type="evidence" value="ECO:0007669"/>
    <property type="project" value="InterPro"/>
</dbReference>
<name>A0AAN5CST0_9BILA</name>
<evidence type="ECO:0000313" key="4">
    <source>
        <dbReference type="Proteomes" id="UP001328107"/>
    </source>
</evidence>
<organism evidence="3 4">
    <name type="scientific">Pristionchus mayeri</name>
    <dbReference type="NCBI Taxonomy" id="1317129"/>
    <lineage>
        <taxon>Eukaryota</taxon>
        <taxon>Metazoa</taxon>
        <taxon>Ecdysozoa</taxon>
        <taxon>Nematoda</taxon>
        <taxon>Chromadorea</taxon>
        <taxon>Rhabditida</taxon>
        <taxon>Rhabditina</taxon>
        <taxon>Diplogasteromorpha</taxon>
        <taxon>Diplogasteroidea</taxon>
        <taxon>Neodiplogasteridae</taxon>
        <taxon>Pristionchus</taxon>
    </lineage>
</organism>
<proteinExistence type="inferred from homology"/>
<gene>
    <name evidence="3" type="ORF">PMAYCL1PPCAC_20186</name>
</gene>
<dbReference type="InterPro" id="IPR004151">
    <property type="entry name" value="7TM_GPCR_serpentine_rcpt_Sre"/>
</dbReference>
<evidence type="ECO:0000256" key="2">
    <source>
        <dbReference type="SAM" id="Phobius"/>
    </source>
</evidence>
<sequence>LSFVIIVFERGLAFYFLEDYEKNRRSWIDEALLSFKMTICTIISLLNIFGWMSISFALLLCIFL</sequence>
<comment type="similarity">
    <text evidence="1">Belongs to the nematode receptor-like protein sre family.</text>
</comment>
<accession>A0AAN5CST0</accession>
<comment type="caution">
    <text evidence="3">The sequence shown here is derived from an EMBL/GenBank/DDBJ whole genome shotgun (WGS) entry which is preliminary data.</text>
</comment>
<feature type="transmembrane region" description="Helical" evidence="2">
    <location>
        <begin position="42"/>
        <end position="63"/>
    </location>
</feature>
<keyword evidence="2" id="KW-1133">Transmembrane helix</keyword>
<dbReference type="Pfam" id="PF03125">
    <property type="entry name" value="Sre"/>
    <property type="match status" value="1"/>
</dbReference>
<evidence type="ECO:0000256" key="1">
    <source>
        <dbReference type="ARBA" id="ARBA00006803"/>
    </source>
</evidence>
<keyword evidence="2" id="KW-0472">Membrane</keyword>
<dbReference type="EMBL" id="BTRK01000004">
    <property type="protein sequence ID" value="GMR49991.1"/>
    <property type="molecule type" value="Genomic_DNA"/>
</dbReference>